<evidence type="ECO:0000256" key="1">
    <source>
        <dbReference type="SAM" id="MobiDB-lite"/>
    </source>
</evidence>
<gene>
    <name evidence="2" type="ORF">D187_007735</name>
</gene>
<dbReference type="EMBL" id="ANAH02000066">
    <property type="protein sequence ID" value="EPX56393.1"/>
    <property type="molecule type" value="Genomic_DNA"/>
</dbReference>
<protein>
    <submittedName>
        <fullName evidence="2">Uncharacterized protein</fullName>
    </submittedName>
</protein>
<evidence type="ECO:0000313" key="3">
    <source>
        <dbReference type="Proteomes" id="UP000011682"/>
    </source>
</evidence>
<keyword evidence="3" id="KW-1185">Reference proteome</keyword>
<dbReference type="AlphaFoldDB" id="S9QIU5"/>
<dbReference type="Proteomes" id="UP000011682">
    <property type="component" value="Unassembled WGS sequence"/>
</dbReference>
<sequence length="66" mass="6938">MGRGRAASRGGERHGQEGRAQEQGTERGGSHEGANARGTGSGCNPSRRPRFPALLQVTPPSPRGMR</sequence>
<reference evidence="2" key="1">
    <citation type="submission" date="2013-05" db="EMBL/GenBank/DDBJ databases">
        <title>Genome assembly of Cystobacter fuscus DSM 2262.</title>
        <authorList>
            <person name="Sharma G."/>
            <person name="Khatri I."/>
            <person name="Kaur C."/>
            <person name="Mayilraj S."/>
            <person name="Subramanian S."/>
        </authorList>
    </citation>
    <scope>NUCLEOTIDE SEQUENCE [LARGE SCALE GENOMIC DNA]</scope>
    <source>
        <strain evidence="2">DSM 2262</strain>
    </source>
</reference>
<comment type="caution">
    <text evidence="2">The sequence shown here is derived from an EMBL/GenBank/DDBJ whole genome shotgun (WGS) entry which is preliminary data.</text>
</comment>
<name>S9QIU5_CYSF2</name>
<evidence type="ECO:0000313" key="2">
    <source>
        <dbReference type="EMBL" id="EPX56393.1"/>
    </source>
</evidence>
<accession>S9QIU5</accession>
<feature type="compositionally biased region" description="Basic and acidic residues" evidence="1">
    <location>
        <begin position="10"/>
        <end position="30"/>
    </location>
</feature>
<proteinExistence type="predicted"/>
<organism evidence="2 3">
    <name type="scientific">Cystobacter fuscus (strain ATCC 25194 / DSM 2262 / NBRC 100088 / M29)</name>
    <dbReference type="NCBI Taxonomy" id="1242864"/>
    <lineage>
        <taxon>Bacteria</taxon>
        <taxon>Pseudomonadati</taxon>
        <taxon>Myxococcota</taxon>
        <taxon>Myxococcia</taxon>
        <taxon>Myxococcales</taxon>
        <taxon>Cystobacterineae</taxon>
        <taxon>Archangiaceae</taxon>
        <taxon>Cystobacter</taxon>
    </lineage>
</organism>
<feature type="region of interest" description="Disordered" evidence="1">
    <location>
        <begin position="1"/>
        <end position="66"/>
    </location>
</feature>